<keyword evidence="6 8" id="KW-0418">Kinase</keyword>
<dbReference type="InterPro" id="IPR015947">
    <property type="entry name" value="PUA-like_sf"/>
</dbReference>
<dbReference type="InterPro" id="IPR011529">
    <property type="entry name" value="Glu_5kinase"/>
</dbReference>
<keyword evidence="5 8" id="KW-0547">Nucleotide-binding</keyword>
<dbReference type="Gene3D" id="2.30.130.10">
    <property type="entry name" value="PUA domain"/>
    <property type="match status" value="1"/>
</dbReference>
<dbReference type="UniPathway" id="UPA00098">
    <property type="reaction ID" value="UER00359"/>
</dbReference>
<evidence type="ECO:0000256" key="7">
    <source>
        <dbReference type="ARBA" id="ARBA00022840"/>
    </source>
</evidence>
<dbReference type="eggNOG" id="COG0263">
    <property type="taxonomic scope" value="Bacteria"/>
</dbReference>
<feature type="binding site" evidence="8">
    <location>
        <position position="159"/>
    </location>
    <ligand>
        <name>substrate</name>
    </ligand>
</feature>
<dbReference type="GO" id="GO:0005829">
    <property type="term" value="C:cytosol"/>
    <property type="evidence" value="ECO:0007669"/>
    <property type="project" value="TreeGrafter"/>
</dbReference>
<organism evidence="10 11">
    <name type="scientific">Haliangium ochraceum (strain DSM 14365 / JCM 11303 / SMP-2)</name>
    <dbReference type="NCBI Taxonomy" id="502025"/>
    <lineage>
        <taxon>Bacteria</taxon>
        <taxon>Pseudomonadati</taxon>
        <taxon>Myxococcota</taxon>
        <taxon>Polyangia</taxon>
        <taxon>Haliangiales</taxon>
        <taxon>Kofleriaceae</taxon>
        <taxon>Haliangium</taxon>
    </lineage>
</organism>
<dbReference type="KEGG" id="hoh:Hoch_0430"/>
<sequence length="385" mass="40432">MDTPTPPASAADAALSEDLSTRREVLGRARRVVVKVGSRLLAESPAARPALLADDIARQRRGGERSFLVVSSGAVALGSRVLGFTERPRALPVLQAAAAVGQGKLLQHWEHAFAAHDVNIAQLLLTHDDIADRSRFLNARHTLQALLEAGVVPVINENDSVAVEEIKYGDNDLLAALVSNLVGADALLILTDVEGLRGADGVRMSLVRDIEREAVPVAKPPRADGVGSGGMASKVQAARAAARSGVVTVVAPGRHPNVIDAVLGGDDVGTVFLPEAARMSSRKHWLAYGGKPVGRILVDEGARRALVEGGRSLLPAGIIGVEGSFGLGDLVSLATAESGDFARGLVGYRSDDVSQLMGRQSSDIESTLGYKYLDAVMHRDDLVLL</sequence>
<dbReference type="PANTHER" id="PTHR43654:SF1">
    <property type="entry name" value="ISOPENTENYL PHOSPHATE KINASE"/>
    <property type="match status" value="1"/>
</dbReference>
<evidence type="ECO:0000259" key="9">
    <source>
        <dbReference type="SMART" id="SM00359"/>
    </source>
</evidence>
<dbReference type="FunFam" id="3.40.1160.10:FF:000006">
    <property type="entry name" value="Glutamate 5-kinase"/>
    <property type="match status" value="1"/>
</dbReference>
<evidence type="ECO:0000256" key="2">
    <source>
        <dbReference type="ARBA" id="ARBA00022605"/>
    </source>
</evidence>
<feature type="domain" description="PUA" evidence="9">
    <location>
        <begin position="294"/>
        <end position="377"/>
    </location>
</feature>
<feature type="binding site" evidence="8">
    <location>
        <position position="72"/>
    </location>
    <ligand>
        <name>substrate</name>
    </ligand>
</feature>
<dbReference type="InterPro" id="IPR002478">
    <property type="entry name" value="PUA"/>
</dbReference>
<evidence type="ECO:0000313" key="11">
    <source>
        <dbReference type="Proteomes" id="UP000001880"/>
    </source>
</evidence>
<dbReference type="SUPFAM" id="SSF53633">
    <property type="entry name" value="Carbamate kinase-like"/>
    <property type="match status" value="1"/>
</dbReference>
<protein>
    <recommendedName>
        <fullName evidence="8">Glutamate 5-kinase</fullName>
        <ecNumber evidence="8">2.7.2.11</ecNumber>
    </recommendedName>
    <alternativeName>
        <fullName evidence="8">Gamma-glutamyl kinase</fullName>
        <shortName evidence="8">GK</shortName>
    </alternativeName>
</protein>
<dbReference type="PIRSF" id="PIRSF000729">
    <property type="entry name" value="GK"/>
    <property type="match status" value="1"/>
</dbReference>
<evidence type="ECO:0000256" key="3">
    <source>
        <dbReference type="ARBA" id="ARBA00022650"/>
    </source>
</evidence>
<dbReference type="Pfam" id="PF00696">
    <property type="entry name" value="AA_kinase"/>
    <property type="match status" value="1"/>
</dbReference>
<dbReference type="GO" id="GO:0055129">
    <property type="term" value="P:L-proline biosynthetic process"/>
    <property type="evidence" value="ECO:0007669"/>
    <property type="project" value="UniProtKB-UniRule"/>
</dbReference>
<dbReference type="InterPro" id="IPR041739">
    <property type="entry name" value="G5K_ProB"/>
</dbReference>
<reference evidence="10 11" key="1">
    <citation type="journal article" date="2010" name="Stand. Genomic Sci.">
        <title>Complete genome sequence of Haliangium ochraceum type strain (SMP-2).</title>
        <authorList>
            <consortium name="US DOE Joint Genome Institute (JGI-PGF)"/>
            <person name="Ivanova N."/>
            <person name="Daum C."/>
            <person name="Lang E."/>
            <person name="Abt B."/>
            <person name="Kopitz M."/>
            <person name="Saunders E."/>
            <person name="Lapidus A."/>
            <person name="Lucas S."/>
            <person name="Glavina Del Rio T."/>
            <person name="Nolan M."/>
            <person name="Tice H."/>
            <person name="Copeland A."/>
            <person name="Cheng J.F."/>
            <person name="Chen F."/>
            <person name="Bruce D."/>
            <person name="Goodwin L."/>
            <person name="Pitluck S."/>
            <person name="Mavromatis K."/>
            <person name="Pati A."/>
            <person name="Mikhailova N."/>
            <person name="Chen A."/>
            <person name="Palaniappan K."/>
            <person name="Land M."/>
            <person name="Hauser L."/>
            <person name="Chang Y.J."/>
            <person name="Jeffries C.D."/>
            <person name="Detter J.C."/>
            <person name="Brettin T."/>
            <person name="Rohde M."/>
            <person name="Goker M."/>
            <person name="Bristow J."/>
            <person name="Markowitz V."/>
            <person name="Eisen J.A."/>
            <person name="Hugenholtz P."/>
            <person name="Kyrpides N.C."/>
            <person name="Klenk H.P."/>
        </authorList>
    </citation>
    <scope>NUCLEOTIDE SEQUENCE [LARGE SCALE GENOMIC DNA]</scope>
    <source>
        <strain evidence="11">DSM 14365 / CIP 107738 / JCM 11303 / AJ 13395 / SMP-2</strain>
    </source>
</reference>
<dbReference type="Gene3D" id="3.40.1160.10">
    <property type="entry name" value="Acetylglutamate kinase-like"/>
    <property type="match status" value="1"/>
</dbReference>
<keyword evidence="7 8" id="KW-0067">ATP-binding</keyword>
<gene>
    <name evidence="8" type="primary">proB</name>
    <name evidence="10" type="ordered locus">Hoch_0430</name>
</gene>
<dbReference type="NCBIfam" id="TIGR01027">
    <property type="entry name" value="proB"/>
    <property type="match status" value="1"/>
</dbReference>
<keyword evidence="3 8" id="KW-0641">Proline biosynthesis</keyword>
<dbReference type="CDD" id="cd04242">
    <property type="entry name" value="AAK_G5K_ProB"/>
    <property type="match status" value="1"/>
</dbReference>
<evidence type="ECO:0000256" key="5">
    <source>
        <dbReference type="ARBA" id="ARBA00022741"/>
    </source>
</evidence>
<dbReference type="AlphaFoldDB" id="D0LK37"/>
<dbReference type="GO" id="GO:0003723">
    <property type="term" value="F:RNA binding"/>
    <property type="evidence" value="ECO:0007669"/>
    <property type="project" value="InterPro"/>
</dbReference>
<dbReference type="PROSITE" id="PS50890">
    <property type="entry name" value="PUA"/>
    <property type="match status" value="1"/>
</dbReference>
<comment type="pathway">
    <text evidence="8">Amino-acid biosynthesis; L-proline biosynthesis; L-glutamate 5-semialdehyde from L-glutamate: step 1/2.</text>
</comment>
<dbReference type="InterPro" id="IPR005715">
    <property type="entry name" value="Glu_5kinase/COase_Synthase"/>
</dbReference>
<accession>D0LK37</accession>
<feature type="binding site" evidence="8">
    <location>
        <begin position="228"/>
        <end position="234"/>
    </location>
    <ligand>
        <name>ATP</name>
        <dbReference type="ChEBI" id="CHEBI:30616"/>
    </ligand>
</feature>
<evidence type="ECO:0000256" key="6">
    <source>
        <dbReference type="ARBA" id="ARBA00022777"/>
    </source>
</evidence>
<proteinExistence type="inferred from homology"/>
<evidence type="ECO:0000256" key="8">
    <source>
        <dbReference type="HAMAP-Rule" id="MF_00456"/>
    </source>
</evidence>
<name>D0LK37_HALO1</name>
<dbReference type="GO" id="GO:0005524">
    <property type="term" value="F:ATP binding"/>
    <property type="evidence" value="ECO:0007669"/>
    <property type="project" value="UniProtKB-KW"/>
</dbReference>
<feature type="binding site" evidence="8">
    <location>
        <begin position="191"/>
        <end position="192"/>
    </location>
    <ligand>
        <name>ATP</name>
        <dbReference type="ChEBI" id="CHEBI:30616"/>
    </ligand>
</feature>
<dbReference type="GO" id="GO:0004349">
    <property type="term" value="F:glutamate 5-kinase activity"/>
    <property type="evidence" value="ECO:0007669"/>
    <property type="project" value="UniProtKB-UniRule"/>
</dbReference>
<dbReference type="InterPro" id="IPR001048">
    <property type="entry name" value="Asp/Glu/Uridylate_kinase"/>
</dbReference>
<keyword evidence="2 8" id="KW-0028">Amino-acid biosynthesis</keyword>
<keyword evidence="11" id="KW-1185">Reference proteome</keyword>
<dbReference type="InterPro" id="IPR036393">
    <property type="entry name" value="AceGlu_kinase-like_sf"/>
</dbReference>
<dbReference type="SUPFAM" id="SSF88697">
    <property type="entry name" value="PUA domain-like"/>
    <property type="match status" value="1"/>
</dbReference>
<dbReference type="HAMAP" id="MF_00456">
    <property type="entry name" value="ProB"/>
    <property type="match status" value="1"/>
</dbReference>
<dbReference type="InterPro" id="IPR001057">
    <property type="entry name" value="Glu/AcGlu_kinase"/>
</dbReference>
<keyword evidence="4 8" id="KW-0808">Transferase</keyword>
<evidence type="ECO:0000256" key="1">
    <source>
        <dbReference type="ARBA" id="ARBA00022490"/>
    </source>
</evidence>
<dbReference type="InterPro" id="IPR036974">
    <property type="entry name" value="PUA_sf"/>
</dbReference>
<dbReference type="PRINTS" id="PR00474">
    <property type="entry name" value="GLU5KINASE"/>
</dbReference>
<dbReference type="EC" id="2.7.2.11" evidence="8"/>
<dbReference type="SMART" id="SM00359">
    <property type="entry name" value="PUA"/>
    <property type="match status" value="1"/>
</dbReference>
<keyword evidence="1 8" id="KW-0963">Cytoplasm</keyword>
<dbReference type="Proteomes" id="UP000001880">
    <property type="component" value="Chromosome"/>
</dbReference>
<dbReference type="Pfam" id="PF01472">
    <property type="entry name" value="PUA"/>
    <property type="match status" value="1"/>
</dbReference>
<feature type="binding site" evidence="8">
    <location>
        <position position="35"/>
    </location>
    <ligand>
        <name>ATP</name>
        <dbReference type="ChEBI" id="CHEBI:30616"/>
    </ligand>
</feature>
<dbReference type="CDD" id="cd21157">
    <property type="entry name" value="PUA_G5K"/>
    <property type="match status" value="1"/>
</dbReference>
<comment type="catalytic activity">
    <reaction evidence="8">
        <text>L-glutamate + ATP = L-glutamyl 5-phosphate + ADP</text>
        <dbReference type="Rhea" id="RHEA:14877"/>
        <dbReference type="ChEBI" id="CHEBI:29985"/>
        <dbReference type="ChEBI" id="CHEBI:30616"/>
        <dbReference type="ChEBI" id="CHEBI:58274"/>
        <dbReference type="ChEBI" id="CHEBI:456216"/>
        <dbReference type="EC" id="2.7.2.11"/>
    </reaction>
</comment>
<feature type="binding site" evidence="8">
    <location>
        <position position="171"/>
    </location>
    <ligand>
        <name>substrate</name>
    </ligand>
</feature>
<comment type="function">
    <text evidence="8">Catalyzes the transfer of a phosphate group to glutamate to form L-glutamate 5-phosphate.</text>
</comment>
<comment type="subcellular location">
    <subcellularLocation>
        <location evidence="8">Cytoplasm</location>
    </subcellularLocation>
</comment>
<dbReference type="STRING" id="502025.Hoch_0430"/>
<evidence type="ECO:0000313" key="10">
    <source>
        <dbReference type="EMBL" id="ACY13071.1"/>
    </source>
</evidence>
<evidence type="ECO:0000256" key="4">
    <source>
        <dbReference type="ARBA" id="ARBA00022679"/>
    </source>
</evidence>
<dbReference type="HOGENOM" id="CLU_025400_2_0_7"/>
<dbReference type="EMBL" id="CP001804">
    <property type="protein sequence ID" value="ACY13071.1"/>
    <property type="molecule type" value="Genomic_DNA"/>
</dbReference>
<dbReference type="PANTHER" id="PTHR43654">
    <property type="entry name" value="GLUTAMATE 5-KINASE"/>
    <property type="match status" value="1"/>
</dbReference>
<dbReference type="OrthoDB" id="9804434at2"/>
<comment type="similarity">
    <text evidence="8">Belongs to the glutamate 5-kinase family.</text>
</comment>